<comment type="similarity">
    <text evidence="3">Belongs to the purine nucleoside phosphorylase YfiH/LACC1 family.</text>
</comment>
<protein>
    <submittedName>
        <fullName evidence="12">Peptidoglycan editing factor PgeF</fullName>
    </submittedName>
</protein>
<dbReference type="Proteomes" id="UP001500621">
    <property type="component" value="Unassembled WGS sequence"/>
</dbReference>
<proteinExistence type="inferred from homology"/>
<evidence type="ECO:0000313" key="13">
    <source>
        <dbReference type="Proteomes" id="UP001500621"/>
    </source>
</evidence>
<dbReference type="PANTHER" id="PTHR30616:SF2">
    <property type="entry name" value="PURINE NUCLEOSIDE PHOSPHORYLASE LACC1"/>
    <property type="match status" value="1"/>
</dbReference>
<keyword evidence="8" id="KW-0186">Copper</keyword>
<evidence type="ECO:0000256" key="10">
    <source>
        <dbReference type="ARBA" id="ARBA00048968"/>
    </source>
</evidence>
<comment type="catalytic activity">
    <reaction evidence="9">
        <text>adenosine + H2O + H(+) = inosine + NH4(+)</text>
        <dbReference type="Rhea" id="RHEA:24408"/>
        <dbReference type="ChEBI" id="CHEBI:15377"/>
        <dbReference type="ChEBI" id="CHEBI:15378"/>
        <dbReference type="ChEBI" id="CHEBI:16335"/>
        <dbReference type="ChEBI" id="CHEBI:17596"/>
        <dbReference type="ChEBI" id="CHEBI:28938"/>
        <dbReference type="EC" id="3.5.4.4"/>
    </reaction>
    <physiologicalReaction direction="left-to-right" evidence="9">
        <dbReference type="Rhea" id="RHEA:24409"/>
    </physiologicalReaction>
</comment>
<keyword evidence="5" id="KW-0479">Metal-binding</keyword>
<evidence type="ECO:0000256" key="6">
    <source>
        <dbReference type="ARBA" id="ARBA00022801"/>
    </source>
</evidence>
<dbReference type="EMBL" id="BAABIM010000004">
    <property type="protein sequence ID" value="GAA4694128.1"/>
    <property type="molecule type" value="Genomic_DNA"/>
</dbReference>
<name>A0ABP8WUN4_9ACTN</name>
<keyword evidence="4" id="KW-0808">Transferase</keyword>
<keyword evidence="7" id="KW-0862">Zinc</keyword>
<evidence type="ECO:0000256" key="11">
    <source>
        <dbReference type="ARBA" id="ARBA00049893"/>
    </source>
</evidence>
<sequence length="244" mass="25528">MFWFREQYRPDAERRGVGVAFTDASLDVQGTRPGFPGVLDRLVAETGVRGFGRANQVHGDTVVHLTEPSPPPQASPGLFPDADALVTATPGLGLMVRVADCVPVLLADTRAGVVGVAHAGRAGVVLGVVERAVAAMAELGARELRAWIGPHVCGACYEVPAAMREEVERRRPGTAATTRWGTPSIDLAAGVRAQLDALGAHVVEVGGCTLEEPRLHSYRRDGAASGRLGGLVWLTQAEATEGAG</sequence>
<comment type="catalytic activity">
    <reaction evidence="1">
        <text>inosine + phosphate = alpha-D-ribose 1-phosphate + hypoxanthine</text>
        <dbReference type="Rhea" id="RHEA:27646"/>
        <dbReference type="ChEBI" id="CHEBI:17368"/>
        <dbReference type="ChEBI" id="CHEBI:17596"/>
        <dbReference type="ChEBI" id="CHEBI:43474"/>
        <dbReference type="ChEBI" id="CHEBI:57720"/>
        <dbReference type="EC" id="2.4.2.1"/>
    </reaction>
    <physiologicalReaction direction="left-to-right" evidence="1">
        <dbReference type="Rhea" id="RHEA:27647"/>
    </physiologicalReaction>
</comment>
<reference evidence="13" key="1">
    <citation type="journal article" date="2019" name="Int. J. Syst. Evol. Microbiol.">
        <title>The Global Catalogue of Microorganisms (GCM) 10K type strain sequencing project: providing services to taxonomists for standard genome sequencing and annotation.</title>
        <authorList>
            <consortium name="The Broad Institute Genomics Platform"/>
            <consortium name="The Broad Institute Genome Sequencing Center for Infectious Disease"/>
            <person name="Wu L."/>
            <person name="Ma J."/>
        </authorList>
    </citation>
    <scope>NUCLEOTIDE SEQUENCE [LARGE SCALE GENOMIC DNA]</scope>
    <source>
        <strain evidence="13">JCM 18127</strain>
    </source>
</reference>
<dbReference type="RefSeq" id="WP_345268342.1">
    <property type="nucleotide sequence ID" value="NZ_BAABIM010000004.1"/>
</dbReference>
<gene>
    <name evidence="12" type="primary">pgeF</name>
    <name evidence="12" type="ORF">GCM10023226_35300</name>
</gene>
<evidence type="ECO:0000256" key="5">
    <source>
        <dbReference type="ARBA" id="ARBA00022723"/>
    </source>
</evidence>
<dbReference type="CDD" id="cd16833">
    <property type="entry name" value="YfiH"/>
    <property type="match status" value="1"/>
</dbReference>
<keyword evidence="13" id="KW-1185">Reference proteome</keyword>
<dbReference type="InterPro" id="IPR003730">
    <property type="entry name" value="Cu_polyphenol_OxRdtase"/>
</dbReference>
<accession>A0ABP8WUN4</accession>
<comment type="catalytic activity">
    <reaction evidence="10">
        <text>adenosine + phosphate = alpha-D-ribose 1-phosphate + adenine</text>
        <dbReference type="Rhea" id="RHEA:27642"/>
        <dbReference type="ChEBI" id="CHEBI:16335"/>
        <dbReference type="ChEBI" id="CHEBI:16708"/>
        <dbReference type="ChEBI" id="CHEBI:43474"/>
        <dbReference type="ChEBI" id="CHEBI:57720"/>
        <dbReference type="EC" id="2.4.2.1"/>
    </reaction>
    <physiologicalReaction direction="left-to-right" evidence="10">
        <dbReference type="Rhea" id="RHEA:27643"/>
    </physiologicalReaction>
</comment>
<evidence type="ECO:0000256" key="7">
    <source>
        <dbReference type="ARBA" id="ARBA00022833"/>
    </source>
</evidence>
<dbReference type="SUPFAM" id="SSF64438">
    <property type="entry name" value="CNF1/YfiH-like putative cysteine hydrolases"/>
    <property type="match status" value="1"/>
</dbReference>
<evidence type="ECO:0000256" key="8">
    <source>
        <dbReference type="ARBA" id="ARBA00023008"/>
    </source>
</evidence>
<dbReference type="Pfam" id="PF02578">
    <property type="entry name" value="Cu-oxidase_4"/>
    <property type="match status" value="1"/>
</dbReference>
<evidence type="ECO:0000256" key="9">
    <source>
        <dbReference type="ARBA" id="ARBA00047989"/>
    </source>
</evidence>
<comment type="caution">
    <text evidence="12">The sequence shown here is derived from an EMBL/GenBank/DDBJ whole genome shotgun (WGS) entry which is preliminary data.</text>
</comment>
<dbReference type="PANTHER" id="PTHR30616">
    <property type="entry name" value="UNCHARACTERIZED PROTEIN YFIH"/>
    <property type="match status" value="1"/>
</dbReference>
<evidence type="ECO:0000256" key="2">
    <source>
        <dbReference type="ARBA" id="ARBA00003215"/>
    </source>
</evidence>
<comment type="function">
    <text evidence="2">Purine nucleoside enzyme that catalyzes the phosphorolysis of adenosine and inosine nucleosides, yielding D-ribose 1-phosphate and the respective free bases, adenine and hypoxanthine. Also catalyzes the phosphorolysis of S-methyl-5'-thioadenosine into adenine and S-methyl-5-thio-alpha-D-ribose 1-phosphate. Also has adenosine deaminase activity.</text>
</comment>
<organism evidence="12 13">
    <name type="scientific">Nocardioides nanhaiensis</name>
    <dbReference type="NCBI Taxonomy" id="1476871"/>
    <lineage>
        <taxon>Bacteria</taxon>
        <taxon>Bacillati</taxon>
        <taxon>Actinomycetota</taxon>
        <taxon>Actinomycetes</taxon>
        <taxon>Propionibacteriales</taxon>
        <taxon>Nocardioidaceae</taxon>
        <taxon>Nocardioides</taxon>
    </lineage>
</organism>
<evidence type="ECO:0000256" key="4">
    <source>
        <dbReference type="ARBA" id="ARBA00022679"/>
    </source>
</evidence>
<dbReference type="Gene3D" id="3.60.140.10">
    <property type="entry name" value="CNF1/YfiH-like putative cysteine hydrolases"/>
    <property type="match status" value="1"/>
</dbReference>
<comment type="catalytic activity">
    <reaction evidence="11">
        <text>S-methyl-5'-thioadenosine + phosphate = 5-(methylsulfanyl)-alpha-D-ribose 1-phosphate + adenine</text>
        <dbReference type="Rhea" id="RHEA:11852"/>
        <dbReference type="ChEBI" id="CHEBI:16708"/>
        <dbReference type="ChEBI" id="CHEBI:17509"/>
        <dbReference type="ChEBI" id="CHEBI:43474"/>
        <dbReference type="ChEBI" id="CHEBI:58533"/>
        <dbReference type="EC" id="2.4.2.28"/>
    </reaction>
    <physiologicalReaction direction="left-to-right" evidence="11">
        <dbReference type="Rhea" id="RHEA:11853"/>
    </physiologicalReaction>
</comment>
<dbReference type="InterPro" id="IPR038371">
    <property type="entry name" value="Cu_polyphenol_OxRdtase_sf"/>
</dbReference>
<keyword evidence="6" id="KW-0378">Hydrolase</keyword>
<evidence type="ECO:0000256" key="1">
    <source>
        <dbReference type="ARBA" id="ARBA00000553"/>
    </source>
</evidence>
<evidence type="ECO:0000256" key="3">
    <source>
        <dbReference type="ARBA" id="ARBA00007353"/>
    </source>
</evidence>
<evidence type="ECO:0000313" key="12">
    <source>
        <dbReference type="EMBL" id="GAA4694128.1"/>
    </source>
</evidence>
<dbReference type="InterPro" id="IPR011324">
    <property type="entry name" value="Cytotoxic_necrot_fac-like_cat"/>
</dbReference>